<organism evidence="1">
    <name type="scientific">Marinobacter antarcticus</name>
    <dbReference type="NCBI Taxonomy" id="564117"/>
    <lineage>
        <taxon>Bacteria</taxon>
        <taxon>Pseudomonadati</taxon>
        <taxon>Pseudomonadota</taxon>
        <taxon>Gammaproteobacteria</taxon>
        <taxon>Pseudomonadales</taxon>
        <taxon>Marinobacteraceae</taxon>
        <taxon>Marinobacter</taxon>
    </lineage>
</organism>
<sequence>MLLLSWPLPSRPPLWLALGTCCRQTIVSVLIGAQKPVRHASSLTIEPHLGDFEGLEDTYLNNNNLVIPVSFYNWPLRAAVQVFTGIEPKPDNLGVLNDLSTGRLCQQTLQQAPLVEALGLKRPVH</sequence>
<name>A0A831R1L8_9GAMM</name>
<gene>
    <name evidence="1" type="ORF">ENI00_09240</name>
</gene>
<evidence type="ECO:0000313" key="1">
    <source>
        <dbReference type="EMBL" id="HEA52488.1"/>
    </source>
</evidence>
<dbReference type="Proteomes" id="UP000885748">
    <property type="component" value="Unassembled WGS sequence"/>
</dbReference>
<proteinExistence type="predicted"/>
<reference evidence="1" key="1">
    <citation type="journal article" date="2020" name="mSystems">
        <title>Genome- and Community-Level Interaction Insights into Carbon Utilization and Element Cycling Functions of Hydrothermarchaeota in Hydrothermal Sediment.</title>
        <authorList>
            <person name="Zhou Z."/>
            <person name="Liu Y."/>
            <person name="Xu W."/>
            <person name="Pan J."/>
            <person name="Luo Z.H."/>
            <person name="Li M."/>
        </authorList>
    </citation>
    <scope>NUCLEOTIDE SEQUENCE [LARGE SCALE GENOMIC DNA]</scope>
    <source>
        <strain evidence="1">HyVt-357</strain>
    </source>
</reference>
<accession>A0A831R1L8</accession>
<protein>
    <submittedName>
        <fullName evidence="1">Uncharacterized protein</fullName>
    </submittedName>
</protein>
<dbReference type="AlphaFoldDB" id="A0A831R1L8"/>
<comment type="caution">
    <text evidence="1">The sequence shown here is derived from an EMBL/GenBank/DDBJ whole genome shotgun (WGS) entry which is preliminary data.</text>
</comment>
<dbReference type="EMBL" id="DRGY01000073">
    <property type="protein sequence ID" value="HEA52488.1"/>
    <property type="molecule type" value="Genomic_DNA"/>
</dbReference>